<feature type="domain" description="EAL" evidence="1">
    <location>
        <begin position="353"/>
        <end position="608"/>
    </location>
</feature>
<dbReference type="PANTHER" id="PTHR33121">
    <property type="entry name" value="CYCLIC DI-GMP PHOSPHODIESTERASE PDEF"/>
    <property type="match status" value="1"/>
</dbReference>
<accession>A0A084IQG6</accession>
<dbReference type="Gene3D" id="3.30.450.40">
    <property type="match status" value="1"/>
</dbReference>
<evidence type="ECO:0000259" key="1">
    <source>
        <dbReference type="PROSITE" id="PS50883"/>
    </source>
</evidence>
<dbReference type="Proteomes" id="UP000028302">
    <property type="component" value="Unassembled WGS sequence"/>
</dbReference>
<dbReference type="Gene3D" id="3.30.70.270">
    <property type="match status" value="1"/>
</dbReference>
<dbReference type="eggNOG" id="COG5001">
    <property type="taxonomic scope" value="Bacteria"/>
</dbReference>
<proteinExistence type="predicted"/>
<dbReference type="Pfam" id="PF00563">
    <property type="entry name" value="EAL"/>
    <property type="match status" value="1"/>
</dbReference>
<protein>
    <submittedName>
        <fullName evidence="2">GAF sensor-containing diguanylate phosphodiesterase</fullName>
    </submittedName>
</protein>
<gene>
    <name evidence="2" type="ORF">C41B8_02432</name>
</gene>
<dbReference type="InterPro" id="IPR003018">
    <property type="entry name" value="GAF"/>
</dbReference>
<dbReference type="AlphaFoldDB" id="A0A084IQG6"/>
<dbReference type="SUPFAM" id="SSF55781">
    <property type="entry name" value="GAF domain-like"/>
    <property type="match status" value="1"/>
</dbReference>
<dbReference type="Gene3D" id="3.20.20.450">
    <property type="entry name" value="EAL domain"/>
    <property type="match status" value="1"/>
</dbReference>
<dbReference type="SUPFAM" id="SSF55073">
    <property type="entry name" value="Nucleotide cyclase"/>
    <property type="match status" value="1"/>
</dbReference>
<sequence length="609" mass="68479">MTDPQDPKVAPSRGSVADEKLRRAELAGLDILDTGPEERFDRIARLAALIFDTPTALISFIDHDRQWFKARIGFNLCETSRDEAFCRYTLAYAQVFVIEDASIDPRFRDNPLVVGYPYIRFYAGRAIRGPTGQPVGSLCVIGHNPRGFDDRSREILRELALWVEAELARGVEEPGRLARTSHEGGRLVATADAGETIYEHIDRLLGVAAKANHRLAILHMRVDNLPEFKLVHDAGRARRFIGRWLNNLRNRNSDLIYIDRLSETAFIGVIDYCGSADAARRRCDALRAQAVQETRFDNIHFVFNTTAGMSLFPDHASSAAELVNKARLAHSTRRWGDRTALFTPSIALRSQRHSLLQERFETALLDGSLYFHWQPIFGNAGRTLVGFELLARWYDAQLGAVSPNEFIPLIDRQERLRRALVMNAIETAVAQLAHWQQHHDDPPDVAINIPGSEFYREDFPDLVASVLRRHDVSGAHLVFELTERSLIPSFAATAETMQRLRQIGIRMAIDDFGSGYSSIAYLTELPISSVKIDKSVVQQIDRAAQHYRLMQSIVDLAHGQNLPTVAEGVETRAQLELVTEMHCEYTQGFFLGYPQPLAQADALVAQQAS</sequence>
<dbReference type="OrthoDB" id="9804951at2"/>
<dbReference type="CDD" id="cd01948">
    <property type="entry name" value="EAL"/>
    <property type="match status" value="1"/>
</dbReference>
<dbReference type="eggNOG" id="COG2203">
    <property type="taxonomic scope" value="Bacteria"/>
</dbReference>
<dbReference type="InterPro" id="IPR035919">
    <property type="entry name" value="EAL_sf"/>
</dbReference>
<reference evidence="2 3" key="1">
    <citation type="submission" date="2013-03" db="EMBL/GenBank/DDBJ databases">
        <title>Salinisphaera hydrothermalis C41B8 Genome Sequencing.</title>
        <authorList>
            <person name="Li C."/>
            <person name="Lai Q."/>
            <person name="Shao Z."/>
        </authorList>
    </citation>
    <scope>NUCLEOTIDE SEQUENCE [LARGE SCALE GENOMIC DNA]</scope>
    <source>
        <strain evidence="2 3">C41B8</strain>
    </source>
</reference>
<dbReference type="EMBL" id="APNK01000002">
    <property type="protein sequence ID" value="KEZ78950.1"/>
    <property type="molecule type" value="Genomic_DNA"/>
</dbReference>
<dbReference type="SMART" id="SM00065">
    <property type="entry name" value="GAF"/>
    <property type="match status" value="1"/>
</dbReference>
<dbReference type="GO" id="GO:0071111">
    <property type="term" value="F:cyclic-guanylate-specific phosphodiesterase activity"/>
    <property type="evidence" value="ECO:0007669"/>
    <property type="project" value="InterPro"/>
</dbReference>
<dbReference type="SMART" id="SM00052">
    <property type="entry name" value="EAL"/>
    <property type="match status" value="1"/>
</dbReference>
<organism evidence="2 3">
    <name type="scientific">Salinisphaera hydrothermalis (strain C41B8)</name>
    <dbReference type="NCBI Taxonomy" id="1304275"/>
    <lineage>
        <taxon>Bacteria</taxon>
        <taxon>Pseudomonadati</taxon>
        <taxon>Pseudomonadota</taxon>
        <taxon>Gammaproteobacteria</taxon>
        <taxon>Salinisphaerales</taxon>
        <taxon>Salinisphaeraceae</taxon>
        <taxon>Salinisphaera</taxon>
    </lineage>
</organism>
<dbReference type="SUPFAM" id="SSF141868">
    <property type="entry name" value="EAL domain-like"/>
    <property type="match status" value="1"/>
</dbReference>
<dbReference type="PROSITE" id="PS50883">
    <property type="entry name" value="EAL"/>
    <property type="match status" value="1"/>
</dbReference>
<dbReference type="STRING" id="1304275.C41B8_02432"/>
<dbReference type="InterPro" id="IPR029787">
    <property type="entry name" value="Nucleotide_cyclase"/>
</dbReference>
<dbReference type="InterPro" id="IPR029016">
    <property type="entry name" value="GAF-like_dom_sf"/>
</dbReference>
<evidence type="ECO:0000313" key="2">
    <source>
        <dbReference type="EMBL" id="KEZ78950.1"/>
    </source>
</evidence>
<name>A0A084IQG6_SALHC</name>
<dbReference type="InterPro" id="IPR050706">
    <property type="entry name" value="Cyclic-di-GMP_PDE-like"/>
</dbReference>
<dbReference type="PANTHER" id="PTHR33121:SF19">
    <property type="entry name" value="CYCLIC DI-GMP PHOSPHODIESTERASE PA2567"/>
    <property type="match status" value="1"/>
</dbReference>
<dbReference type="InterPro" id="IPR001633">
    <property type="entry name" value="EAL_dom"/>
</dbReference>
<evidence type="ECO:0000313" key="3">
    <source>
        <dbReference type="Proteomes" id="UP000028302"/>
    </source>
</evidence>
<keyword evidence="3" id="KW-1185">Reference proteome</keyword>
<comment type="caution">
    <text evidence="2">The sequence shown here is derived from an EMBL/GenBank/DDBJ whole genome shotgun (WGS) entry which is preliminary data.</text>
</comment>
<dbReference type="RefSeq" id="WP_037333491.1">
    <property type="nucleotide sequence ID" value="NZ_APNK01000002.1"/>
</dbReference>
<dbReference type="InterPro" id="IPR043128">
    <property type="entry name" value="Rev_trsase/Diguanyl_cyclase"/>
</dbReference>
<dbReference type="Pfam" id="PF01590">
    <property type="entry name" value="GAF"/>
    <property type="match status" value="1"/>
</dbReference>